<evidence type="ECO:0000256" key="7">
    <source>
        <dbReference type="ARBA" id="ARBA00022525"/>
    </source>
</evidence>
<dbReference type="InterPro" id="IPR008979">
    <property type="entry name" value="Galactose-bd-like_sf"/>
</dbReference>
<accession>G8NZA1</accession>
<dbReference type="InterPro" id="IPR006102">
    <property type="entry name" value="Ig-like_GH2"/>
</dbReference>
<dbReference type="SUPFAM" id="SSF51445">
    <property type="entry name" value="(Trans)glycosidases"/>
    <property type="match status" value="1"/>
</dbReference>
<dbReference type="Pfam" id="PF22666">
    <property type="entry name" value="Glyco_hydro_2_N2"/>
    <property type="match status" value="1"/>
</dbReference>
<evidence type="ECO:0000259" key="17">
    <source>
        <dbReference type="Pfam" id="PF00703"/>
    </source>
</evidence>
<dbReference type="InterPro" id="IPR041447">
    <property type="entry name" value="Mannosidase_ig"/>
</dbReference>
<dbReference type="FunFam" id="2.60.120.260:FF:000060">
    <property type="entry name" value="Probable beta-mannosidase"/>
    <property type="match status" value="1"/>
</dbReference>
<dbReference type="KEGG" id="gma:AciX8_2522"/>
<dbReference type="InterPro" id="IPR013783">
    <property type="entry name" value="Ig-like_fold"/>
</dbReference>
<dbReference type="Pfam" id="PF00703">
    <property type="entry name" value="Glyco_hydro_2"/>
    <property type="match status" value="1"/>
</dbReference>
<dbReference type="InterPro" id="IPR041625">
    <property type="entry name" value="Beta-mannosidase_Ig"/>
</dbReference>
<protein>
    <recommendedName>
        <fullName evidence="14">Beta-mannosidase B</fullName>
        <ecNumber evidence="6">3.2.1.25</ecNumber>
    </recommendedName>
    <alternativeName>
        <fullName evidence="15">Mannanase B</fullName>
    </alternativeName>
</protein>
<evidence type="ECO:0000256" key="10">
    <source>
        <dbReference type="ARBA" id="ARBA00023180"/>
    </source>
</evidence>
<feature type="domain" description="Beta-mannosidase-like galactose-binding" evidence="20">
    <location>
        <begin position="51"/>
        <end position="234"/>
    </location>
</feature>
<evidence type="ECO:0000259" key="20">
    <source>
        <dbReference type="Pfam" id="PF22666"/>
    </source>
</evidence>
<dbReference type="InterPro" id="IPR050887">
    <property type="entry name" value="Beta-mannosidase_GH2"/>
</dbReference>
<name>G8NZA1_GRAMM</name>
<comment type="catalytic activity">
    <reaction evidence="1">
        <text>Hydrolysis of terminal, non-reducing beta-D-mannose residues in beta-D-mannosides.</text>
        <dbReference type="EC" id="3.2.1.25"/>
    </reaction>
</comment>
<evidence type="ECO:0000256" key="3">
    <source>
        <dbReference type="ARBA" id="ARBA00004613"/>
    </source>
</evidence>
<dbReference type="Gene3D" id="3.20.20.80">
    <property type="entry name" value="Glycosidases"/>
    <property type="match status" value="1"/>
</dbReference>
<dbReference type="InterPro" id="IPR036156">
    <property type="entry name" value="Beta-gal/glucu_dom_sf"/>
</dbReference>
<dbReference type="Proteomes" id="UP000007113">
    <property type="component" value="Chromosome"/>
</dbReference>
<evidence type="ECO:0000256" key="2">
    <source>
        <dbReference type="ARBA" id="ARBA00004371"/>
    </source>
</evidence>
<dbReference type="GO" id="GO:0006516">
    <property type="term" value="P:glycoprotein catabolic process"/>
    <property type="evidence" value="ECO:0007669"/>
    <property type="project" value="TreeGrafter"/>
</dbReference>
<keyword evidence="22" id="KW-1185">Reference proteome</keyword>
<dbReference type="GO" id="GO:0005975">
    <property type="term" value="P:carbohydrate metabolic process"/>
    <property type="evidence" value="ECO:0007669"/>
    <property type="project" value="InterPro"/>
</dbReference>
<feature type="domain" description="Glycoside hydrolase family 2 immunoglobulin-like beta-sandwich" evidence="17">
    <location>
        <begin position="244"/>
        <end position="353"/>
    </location>
</feature>
<dbReference type="GO" id="GO:0005764">
    <property type="term" value="C:lysosome"/>
    <property type="evidence" value="ECO:0007669"/>
    <property type="project" value="UniProtKB-SubCell"/>
</dbReference>
<dbReference type="OrthoDB" id="9801077at2"/>
<dbReference type="PANTHER" id="PTHR43730:SF1">
    <property type="entry name" value="BETA-MANNOSIDASE"/>
    <property type="match status" value="1"/>
</dbReference>
<evidence type="ECO:0000256" key="12">
    <source>
        <dbReference type="ARBA" id="ARBA00023295"/>
    </source>
</evidence>
<dbReference type="PANTHER" id="PTHR43730">
    <property type="entry name" value="BETA-MANNOSIDASE"/>
    <property type="match status" value="1"/>
</dbReference>
<feature type="domain" description="Beta-mannosidase Ig-fold" evidence="18">
    <location>
        <begin position="806"/>
        <end position="884"/>
    </location>
</feature>
<evidence type="ECO:0000256" key="11">
    <source>
        <dbReference type="ARBA" id="ARBA00023228"/>
    </source>
</evidence>
<dbReference type="GO" id="GO:0004567">
    <property type="term" value="F:beta-mannosidase activity"/>
    <property type="evidence" value="ECO:0007669"/>
    <property type="project" value="UniProtKB-EC"/>
</dbReference>
<evidence type="ECO:0000256" key="6">
    <source>
        <dbReference type="ARBA" id="ARBA00012754"/>
    </source>
</evidence>
<evidence type="ECO:0000256" key="1">
    <source>
        <dbReference type="ARBA" id="ARBA00000829"/>
    </source>
</evidence>
<dbReference type="Pfam" id="PF17786">
    <property type="entry name" value="Mannosidase_ig"/>
    <property type="match status" value="1"/>
</dbReference>
<evidence type="ECO:0000259" key="18">
    <source>
        <dbReference type="Pfam" id="PF17753"/>
    </source>
</evidence>
<comment type="subunit">
    <text evidence="5">Homodimer.</text>
</comment>
<gene>
    <name evidence="21" type="ordered locus">AciX8_2522</name>
</gene>
<dbReference type="EC" id="3.2.1.25" evidence="6"/>
<keyword evidence="10" id="KW-0325">Glycoprotein</keyword>
<dbReference type="SUPFAM" id="SSF49303">
    <property type="entry name" value="beta-Galactosidase/glucuronidase domain"/>
    <property type="match status" value="3"/>
</dbReference>
<dbReference type="HOGENOM" id="CLU_005015_3_2_0"/>
<evidence type="ECO:0000313" key="22">
    <source>
        <dbReference type="Proteomes" id="UP000007113"/>
    </source>
</evidence>
<dbReference type="EMBL" id="CP003130">
    <property type="protein sequence ID" value="AEU36837.1"/>
    <property type="molecule type" value="Genomic_DNA"/>
</dbReference>
<organism evidence="21 22">
    <name type="scientific">Granulicella mallensis (strain ATCC BAA-1857 / DSM 23137 / MP5ACTX8)</name>
    <dbReference type="NCBI Taxonomy" id="682795"/>
    <lineage>
        <taxon>Bacteria</taxon>
        <taxon>Pseudomonadati</taxon>
        <taxon>Acidobacteriota</taxon>
        <taxon>Terriglobia</taxon>
        <taxon>Terriglobales</taxon>
        <taxon>Acidobacteriaceae</taxon>
        <taxon>Granulicella</taxon>
    </lineage>
</organism>
<keyword evidence="8 16" id="KW-0732">Signal</keyword>
<evidence type="ECO:0000256" key="8">
    <source>
        <dbReference type="ARBA" id="ARBA00022729"/>
    </source>
</evidence>
<keyword evidence="7" id="KW-0964">Secreted</keyword>
<keyword evidence="9 21" id="KW-0378">Hydrolase</keyword>
<feature type="domain" description="Mannosidase Ig/CBM-like" evidence="19">
    <location>
        <begin position="716"/>
        <end position="798"/>
    </location>
</feature>
<evidence type="ECO:0000256" key="4">
    <source>
        <dbReference type="ARBA" id="ARBA00004740"/>
    </source>
</evidence>
<dbReference type="InterPro" id="IPR017853">
    <property type="entry name" value="GH"/>
</dbReference>
<feature type="signal peptide" evidence="16">
    <location>
        <begin position="1"/>
        <end position="21"/>
    </location>
</feature>
<dbReference type="InterPro" id="IPR054593">
    <property type="entry name" value="Beta-mannosidase-like_N2"/>
</dbReference>
<comment type="subcellular location">
    <subcellularLocation>
        <location evidence="2">Lysosome</location>
    </subcellularLocation>
    <subcellularLocation>
        <location evidence="3">Secreted</location>
    </subcellularLocation>
</comment>
<dbReference type="FunFam" id="3.20.20.80:FF:000050">
    <property type="entry name" value="Beta-mannosidase B"/>
    <property type="match status" value="1"/>
</dbReference>
<dbReference type="eggNOG" id="COG3250">
    <property type="taxonomic scope" value="Bacteria"/>
</dbReference>
<dbReference type="Pfam" id="PF17753">
    <property type="entry name" value="Ig_mannosidase"/>
    <property type="match status" value="1"/>
</dbReference>
<dbReference type="SUPFAM" id="SSF49785">
    <property type="entry name" value="Galactose-binding domain-like"/>
    <property type="match status" value="1"/>
</dbReference>
<comment type="pathway">
    <text evidence="4">Glycan metabolism; N-glycan degradation.</text>
</comment>
<evidence type="ECO:0000256" key="5">
    <source>
        <dbReference type="ARBA" id="ARBA00011738"/>
    </source>
</evidence>
<keyword evidence="12 21" id="KW-0326">Glycosidase</keyword>
<dbReference type="Gene3D" id="2.60.40.10">
    <property type="entry name" value="Immunoglobulins"/>
    <property type="match status" value="3"/>
</dbReference>
<reference evidence="21 22" key="1">
    <citation type="submission" date="2011-11" db="EMBL/GenBank/DDBJ databases">
        <title>Complete sequence of Granulicella mallensis MP5ACTX8.</title>
        <authorList>
            <consortium name="US DOE Joint Genome Institute"/>
            <person name="Lucas S."/>
            <person name="Copeland A."/>
            <person name="Lapidus A."/>
            <person name="Cheng J.-F."/>
            <person name="Goodwin L."/>
            <person name="Pitluck S."/>
            <person name="Peters L."/>
            <person name="Lu M."/>
            <person name="Detter J.C."/>
            <person name="Han C."/>
            <person name="Tapia R."/>
            <person name="Land M."/>
            <person name="Hauser L."/>
            <person name="Kyrpides N."/>
            <person name="Ivanova N."/>
            <person name="Mikhailova N."/>
            <person name="Pagani I."/>
            <person name="Rawat S."/>
            <person name="Mannisto M."/>
            <person name="Haggblom M."/>
            <person name="Woyke T."/>
        </authorList>
    </citation>
    <scope>NUCLEOTIDE SEQUENCE [LARGE SCALE GENOMIC DNA]</scope>
    <source>
        <strain evidence="22">ATCC BAA-1857 / DSM 23137 / MP5ACTX8</strain>
    </source>
</reference>
<proteinExistence type="inferred from homology"/>
<feature type="chain" id="PRO_5003512243" description="Beta-mannosidase B" evidence="16">
    <location>
        <begin position="22"/>
        <end position="891"/>
    </location>
</feature>
<dbReference type="STRING" id="682795.AciX8_2522"/>
<evidence type="ECO:0000256" key="16">
    <source>
        <dbReference type="SAM" id="SignalP"/>
    </source>
</evidence>
<comment type="similarity">
    <text evidence="13">Belongs to the glycosyl hydrolase 2 family. Beta-mannosidase B subfamily.</text>
</comment>
<evidence type="ECO:0000256" key="15">
    <source>
        <dbReference type="ARBA" id="ARBA00041614"/>
    </source>
</evidence>
<dbReference type="Gene3D" id="2.60.120.260">
    <property type="entry name" value="Galactose-binding domain-like"/>
    <property type="match status" value="1"/>
</dbReference>
<evidence type="ECO:0000256" key="14">
    <source>
        <dbReference type="ARBA" id="ARBA00041069"/>
    </source>
</evidence>
<dbReference type="AlphaFoldDB" id="G8NZA1"/>
<dbReference type="GO" id="GO:0005576">
    <property type="term" value="C:extracellular region"/>
    <property type="evidence" value="ECO:0007669"/>
    <property type="project" value="UniProtKB-SubCell"/>
</dbReference>
<evidence type="ECO:0000259" key="19">
    <source>
        <dbReference type="Pfam" id="PF17786"/>
    </source>
</evidence>
<evidence type="ECO:0000313" key="21">
    <source>
        <dbReference type="EMBL" id="AEU36837.1"/>
    </source>
</evidence>
<evidence type="ECO:0000256" key="13">
    <source>
        <dbReference type="ARBA" id="ARBA00038429"/>
    </source>
</evidence>
<sequence length="891" mass="99902">MRGIKRTVLFLFVFSLSLTSAARLTAQDKMQHTEAVGPTGQLQQRQLTTGWRFRAVQSSDHPETTAWHPTTVPGAVHTDLEHAGLIPNPFFGDNEKRLQWIERTDWEYTCDFEVSAAALHQQHAELVFEGLDTFADIQLNGKPVLHTDNMFRSWTFDAKPYLVAGHNTLTILFHSPMNTVTPLVAKAPYVLPGTGYEPFNPAKGIYPVGHYMRKAPYQFGWDWGPRFVTSGIWRPVHLDTWSGARIRSLHLQQESVTAARAITNVSVALDSDVAGSATLEVHLTDPAGHALPVRQISVELDRGANHLLVPVRLDHPQLWWPNGYGPQSRYTVAVNLVRGGQHLATATLHTGLRSVELRRVPDQWGTSFTFIINGVPIYAKGADVVPFDSFPPRTTTAQKRVILTSARDVHMNMLRIWGGGFYETDDFYDLCDELGLMVWHDFMFGGAMVPGDKAYQENVQAEAAEQVERLSDHPSMTIWCGNNEVETAWHNWGDQQKFQKDVTSAQRERVWQDYVVMFRDILKSAVAEHGNGVPYWPSSPGSNFDDAGGTDSNGDVHSWSVWSAGAPYTDYAKIAPRFLSEFGFQSMPDLRTVRSFAGKEEDLSSPLLLTHERFIHGFDRMQQYLKAEFRPARDFPSFVYLSQLMQAEAIQFGVEHMRSLRPQNMGTLYWQLDDCWPVASWASIDYYGRWKALQYYAKRFYAPIVLTPELDSAGHELRLHIVSDEQTPRAAVLRVRFMRFDGTVLSDQHQPVSVAALASTPVAPISLTNVAGFDPTATVAVLSLEQEGRSLATRNVYFTRSADLALQQPQINAQVHTEGSGFVVELSTPVLARAVALSFGDLDAKLDDNYFDVLPHEPRRIHVASKVSLAEIQKALAVRSLFDSTVQAGHK</sequence>
<keyword evidence="11" id="KW-0458">Lysosome</keyword>
<evidence type="ECO:0000256" key="9">
    <source>
        <dbReference type="ARBA" id="ARBA00022801"/>
    </source>
</evidence>